<evidence type="ECO:0000259" key="10">
    <source>
        <dbReference type="Pfam" id="PF08323"/>
    </source>
</evidence>
<dbReference type="GO" id="GO:0004373">
    <property type="term" value="F:alpha-1,4-glucan glucosyltransferase (UDP-glucose donor) activity"/>
    <property type="evidence" value="ECO:0007669"/>
    <property type="project" value="InterPro"/>
</dbReference>
<keyword evidence="12" id="KW-1185">Reference proteome</keyword>
<dbReference type="Pfam" id="PF08323">
    <property type="entry name" value="Glyco_transf_5"/>
    <property type="match status" value="1"/>
</dbReference>
<evidence type="ECO:0000256" key="3">
    <source>
        <dbReference type="ARBA" id="ARBA00004964"/>
    </source>
</evidence>
<comment type="similarity">
    <text evidence="4 8">Belongs to the glycosyltransferase 1 family. Bacterial/plant glycogen synthase subfamily.</text>
</comment>
<protein>
    <recommendedName>
        <fullName evidence="8">Glycogen synthase</fullName>
        <ecNumber evidence="8">2.4.1.21</ecNumber>
    </recommendedName>
    <alternativeName>
        <fullName evidence="8">Starch [bacterial glycogen] synthase</fullName>
    </alternativeName>
</protein>
<keyword evidence="6 8" id="KW-0808">Transferase</keyword>
<reference evidence="11" key="1">
    <citation type="journal article" date="2014" name="Int. J. Syst. Evol. Microbiol.">
        <title>Complete genome sequence of Corynebacterium casei LMG S-19264T (=DSM 44701T), isolated from a smear-ripened cheese.</title>
        <authorList>
            <consortium name="US DOE Joint Genome Institute (JGI-PGF)"/>
            <person name="Walter F."/>
            <person name="Albersmeier A."/>
            <person name="Kalinowski J."/>
            <person name="Ruckert C."/>
        </authorList>
    </citation>
    <scope>NUCLEOTIDE SEQUENCE</scope>
    <source>
        <strain evidence="11">KCTC 23714</strain>
    </source>
</reference>
<dbReference type="CDD" id="cd03791">
    <property type="entry name" value="GT5_Glycogen_synthase_DULL1-like"/>
    <property type="match status" value="1"/>
</dbReference>
<evidence type="ECO:0000256" key="4">
    <source>
        <dbReference type="ARBA" id="ARBA00010281"/>
    </source>
</evidence>
<evidence type="ECO:0000256" key="2">
    <source>
        <dbReference type="ARBA" id="ARBA00002764"/>
    </source>
</evidence>
<dbReference type="InterPro" id="IPR011835">
    <property type="entry name" value="GS/SS"/>
</dbReference>
<feature type="binding site" evidence="8">
    <location>
        <position position="24"/>
    </location>
    <ligand>
        <name>ADP-alpha-D-glucose</name>
        <dbReference type="ChEBI" id="CHEBI:57498"/>
    </ligand>
</feature>
<evidence type="ECO:0000313" key="12">
    <source>
        <dbReference type="Proteomes" id="UP000628984"/>
    </source>
</evidence>
<proteinExistence type="inferred from homology"/>
<evidence type="ECO:0000256" key="1">
    <source>
        <dbReference type="ARBA" id="ARBA00001478"/>
    </source>
</evidence>
<sequence length="483" mass="51195">MEKGRDMGMKRVLSVASECVPLLKTGGLADVVGALPGALAGQGWEMRVLMPAYRALRPRLAEWPVVFVEEDLFGGPGRVCAGEVEGVSMLLLDAPHLFDREGGPYNTAGGDWPDNPQRFAALSWVAAKIARHGLGDGWRPQILHAHDWQAGFAPAYLAFGGPRDVGTVITIHNIAFQGWAEATMVEALRLPAHEFHPAALEYYGGLSSLKAAMVTADRITTVSPSYAAELMRPEFGMGLQGLIAARAADVVGILNGVDEGVWAPEAEPLPFGPRKMKGKAANRAALCAEFGLEVPGPLAVVVSRLTDQKGMDLLPQVLPDFIAAGGGLVLLGSGDKALEAEMLRLVERYPGRVAVRIGYDEALSHRIFAGGDAVLVPSRFEPCGLTQMYGLRYGTIPVVAAVGGLADTVITANPAALAAGVATGVTFHPTDAIAFAEALRRLVQLHSDRTVWTQLQKRAMAQPVGWGASAAAYARLYDSLLPA</sequence>
<dbReference type="Proteomes" id="UP000628984">
    <property type="component" value="Unassembled WGS sequence"/>
</dbReference>
<evidence type="ECO:0000313" key="11">
    <source>
        <dbReference type="EMBL" id="GGW22256.1"/>
    </source>
</evidence>
<dbReference type="Gene3D" id="3.40.50.2000">
    <property type="entry name" value="Glycogen Phosphorylase B"/>
    <property type="match status" value="2"/>
</dbReference>
<dbReference type="InterPro" id="IPR013534">
    <property type="entry name" value="Starch_synth_cat_dom"/>
</dbReference>
<comment type="catalytic activity">
    <reaction evidence="1 8">
        <text>[(1-&gt;4)-alpha-D-glucosyl](n) + ADP-alpha-D-glucose = [(1-&gt;4)-alpha-D-glucosyl](n+1) + ADP + H(+)</text>
        <dbReference type="Rhea" id="RHEA:18189"/>
        <dbReference type="Rhea" id="RHEA-COMP:9584"/>
        <dbReference type="Rhea" id="RHEA-COMP:9587"/>
        <dbReference type="ChEBI" id="CHEBI:15378"/>
        <dbReference type="ChEBI" id="CHEBI:15444"/>
        <dbReference type="ChEBI" id="CHEBI:57498"/>
        <dbReference type="ChEBI" id="CHEBI:456216"/>
        <dbReference type="EC" id="2.4.1.21"/>
    </reaction>
</comment>
<dbReference type="PANTHER" id="PTHR45825">
    <property type="entry name" value="GRANULE-BOUND STARCH SYNTHASE 1, CHLOROPLASTIC/AMYLOPLASTIC"/>
    <property type="match status" value="1"/>
</dbReference>
<dbReference type="GO" id="GO:0005829">
    <property type="term" value="C:cytosol"/>
    <property type="evidence" value="ECO:0007669"/>
    <property type="project" value="TreeGrafter"/>
</dbReference>
<comment type="function">
    <text evidence="2 8">Synthesizes alpha-1,4-glucan chains using ADP-glucose.</text>
</comment>
<dbReference type="InterPro" id="IPR001296">
    <property type="entry name" value="Glyco_trans_1"/>
</dbReference>
<feature type="domain" description="Starch synthase catalytic" evidence="10">
    <location>
        <begin position="11"/>
        <end position="244"/>
    </location>
</feature>
<comment type="pathway">
    <text evidence="3 8">Glycan biosynthesis; glycogen biosynthesis.</text>
</comment>
<dbReference type="NCBIfam" id="TIGR02095">
    <property type="entry name" value="glgA"/>
    <property type="match status" value="1"/>
</dbReference>
<reference evidence="11" key="2">
    <citation type="submission" date="2020-09" db="EMBL/GenBank/DDBJ databases">
        <authorList>
            <person name="Sun Q."/>
            <person name="Kim S."/>
        </authorList>
    </citation>
    <scope>NUCLEOTIDE SEQUENCE</scope>
    <source>
        <strain evidence="11">KCTC 23714</strain>
    </source>
</reference>
<dbReference type="GO" id="GO:0009011">
    <property type="term" value="F:alpha-1,4-glucan glucosyltransferase (ADP-glucose donor) activity"/>
    <property type="evidence" value="ECO:0007669"/>
    <property type="project" value="UniProtKB-UniRule"/>
</dbReference>
<dbReference type="AlphaFoldDB" id="A0A918MHL7"/>
<evidence type="ECO:0000256" key="7">
    <source>
        <dbReference type="ARBA" id="ARBA00023056"/>
    </source>
</evidence>
<feature type="domain" description="Glycosyl transferase family 1" evidence="9">
    <location>
        <begin position="296"/>
        <end position="452"/>
    </location>
</feature>
<evidence type="ECO:0000259" key="9">
    <source>
        <dbReference type="Pfam" id="PF00534"/>
    </source>
</evidence>
<gene>
    <name evidence="8 11" type="primary">glgA</name>
    <name evidence="11" type="ORF">GCM10011452_05230</name>
</gene>
<organism evidence="11 12">
    <name type="scientific">Gemmobacter lanyuensis</name>
    <dbReference type="NCBI Taxonomy" id="1054497"/>
    <lineage>
        <taxon>Bacteria</taxon>
        <taxon>Pseudomonadati</taxon>
        <taxon>Pseudomonadota</taxon>
        <taxon>Alphaproteobacteria</taxon>
        <taxon>Rhodobacterales</taxon>
        <taxon>Paracoccaceae</taxon>
        <taxon>Gemmobacter</taxon>
    </lineage>
</organism>
<dbReference type="SUPFAM" id="SSF53756">
    <property type="entry name" value="UDP-Glycosyltransferase/glycogen phosphorylase"/>
    <property type="match status" value="1"/>
</dbReference>
<dbReference type="PANTHER" id="PTHR45825:SF11">
    <property type="entry name" value="ALPHA AMYLASE DOMAIN-CONTAINING PROTEIN"/>
    <property type="match status" value="1"/>
</dbReference>
<dbReference type="NCBIfam" id="NF001899">
    <property type="entry name" value="PRK00654.1-2"/>
    <property type="match status" value="1"/>
</dbReference>
<dbReference type="EMBL" id="BMYQ01000001">
    <property type="protein sequence ID" value="GGW22256.1"/>
    <property type="molecule type" value="Genomic_DNA"/>
</dbReference>
<dbReference type="HAMAP" id="MF_00484">
    <property type="entry name" value="Glycogen_synth"/>
    <property type="match status" value="1"/>
</dbReference>
<evidence type="ECO:0000256" key="5">
    <source>
        <dbReference type="ARBA" id="ARBA00022676"/>
    </source>
</evidence>
<evidence type="ECO:0000256" key="8">
    <source>
        <dbReference type="HAMAP-Rule" id="MF_00484"/>
    </source>
</evidence>
<name>A0A918MHL7_9RHOB</name>
<dbReference type="EC" id="2.4.1.21" evidence="8"/>
<dbReference type="GO" id="GO:0005978">
    <property type="term" value="P:glycogen biosynthetic process"/>
    <property type="evidence" value="ECO:0007669"/>
    <property type="project" value="UniProtKB-UniRule"/>
</dbReference>
<comment type="caution">
    <text evidence="11">The sequence shown here is derived from an EMBL/GenBank/DDBJ whole genome shotgun (WGS) entry which is preliminary data.</text>
</comment>
<keyword evidence="5 8" id="KW-0328">Glycosyltransferase</keyword>
<keyword evidence="7 8" id="KW-0320">Glycogen biosynthesis</keyword>
<evidence type="ECO:0000256" key="6">
    <source>
        <dbReference type="ARBA" id="ARBA00022679"/>
    </source>
</evidence>
<dbReference type="Pfam" id="PF00534">
    <property type="entry name" value="Glycos_transf_1"/>
    <property type="match status" value="1"/>
</dbReference>
<accession>A0A918MHL7</accession>